<feature type="binding site" evidence="14">
    <location>
        <position position="288"/>
    </location>
    <ligand>
        <name>ATP</name>
        <dbReference type="ChEBI" id="CHEBI:30616"/>
    </ligand>
</feature>
<sequence>MCGIWVIFGYSTDSVRHCDCTFSRIRHRGPDAWRIQCDNKINNVCVGFTRLAIVDSVYGMQPMILHMYPHLTLICNGELYNFRKLGYEYNFKYETNCDVECILQMYGAGFSIEKCVQKLDGVFAFALIDSKRMKVYTARDPYGVRPLYRLETTSGILGLCSEGKGLVQLGTKYLNGESWTLKQFPPSHYAEYDILPSGRTKLVIEKKYYNIGDPPKFKTNVPQSDISASDTHAMIRRLLTESIRKRLMSERRIGCLLSGGLDSSLITALLVKLAKEHNLPYKIQTFSIGMGTSPDLVAARQVALHCGTEHHEVAFTEQDVANALDKVLRCIETCDITTVRASVGMYLVSEYVKNNTETTVLMSGEGADELAQGYIYFRDAPDAETAHKESVRLLQDIHLYDGQRADRTTAAHGLELRTPFLDLQFTHYYLSLPAELRQPQDGVEKHLLRAAFDNEDLLPKNILWRHKEAFSDGVASIRKSLFQVIQEIIESRVPEEALEQTKQKYAHLIPPTKEALYYRQVFDSEFPKQAKFLTPYYWMPKWCDVRDPSARFLNTYAANTELQ</sequence>
<evidence type="ECO:0000256" key="7">
    <source>
        <dbReference type="ARBA" id="ARBA00022840"/>
    </source>
</evidence>
<evidence type="ECO:0000256" key="3">
    <source>
        <dbReference type="ARBA" id="ARBA00021389"/>
    </source>
</evidence>
<evidence type="ECO:0000256" key="9">
    <source>
        <dbReference type="ARBA" id="ARBA00022962"/>
    </source>
</evidence>
<name>A0A0V0G3T6_TRIDM</name>
<evidence type="ECO:0000256" key="11">
    <source>
        <dbReference type="ARBA" id="ARBA00048741"/>
    </source>
</evidence>
<feature type="binding site" evidence="14">
    <location>
        <position position="98"/>
    </location>
    <ligand>
        <name>L-glutamine</name>
        <dbReference type="ChEBI" id="CHEBI:58359"/>
    </ligand>
</feature>
<evidence type="ECO:0000256" key="1">
    <source>
        <dbReference type="ARBA" id="ARBA00005187"/>
    </source>
</evidence>
<dbReference type="PROSITE" id="PS51278">
    <property type="entry name" value="GATASE_TYPE_2"/>
    <property type="match status" value="1"/>
</dbReference>
<dbReference type="AlphaFoldDB" id="A0A0V0G3T6"/>
<evidence type="ECO:0000256" key="2">
    <source>
        <dbReference type="ARBA" id="ARBA00012737"/>
    </source>
</evidence>
<proteinExistence type="predicted"/>
<comment type="catalytic activity">
    <reaction evidence="11">
        <text>L-aspartate + L-glutamine + ATP + H2O = L-asparagine + L-glutamate + AMP + diphosphate + H(+)</text>
        <dbReference type="Rhea" id="RHEA:12228"/>
        <dbReference type="ChEBI" id="CHEBI:15377"/>
        <dbReference type="ChEBI" id="CHEBI:15378"/>
        <dbReference type="ChEBI" id="CHEBI:29985"/>
        <dbReference type="ChEBI" id="CHEBI:29991"/>
        <dbReference type="ChEBI" id="CHEBI:30616"/>
        <dbReference type="ChEBI" id="CHEBI:33019"/>
        <dbReference type="ChEBI" id="CHEBI:58048"/>
        <dbReference type="ChEBI" id="CHEBI:58359"/>
        <dbReference type="ChEBI" id="CHEBI:456215"/>
        <dbReference type="EC" id="6.3.5.4"/>
    </reaction>
</comment>
<protein>
    <recommendedName>
        <fullName evidence="3">Asparagine synthetase [glutamine-hydrolyzing]</fullName>
        <ecNumber evidence="2">6.3.5.4</ecNumber>
    </recommendedName>
    <alternativeName>
        <fullName evidence="10">Glutamine-dependent asparagine synthetase</fullName>
    </alternativeName>
</protein>
<feature type="site" description="Important for beta-aspartyl-AMP intermediate formation" evidence="15">
    <location>
        <position position="365"/>
    </location>
</feature>
<feature type="active site" description="For GATase activity" evidence="13">
    <location>
        <position position="2"/>
    </location>
</feature>
<feature type="domain" description="Glutamine amidotransferase type-2" evidence="16">
    <location>
        <begin position="2"/>
        <end position="195"/>
    </location>
</feature>
<feature type="binding site" evidence="14">
    <location>
        <begin position="363"/>
        <end position="364"/>
    </location>
    <ligand>
        <name>ATP</name>
        <dbReference type="ChEBI" id="CHEBI:30616"/>
    </ligand>
</feature>
<organism evidence="17">
    <name type="scientific">Triatoma dimidiata</name>
    <name type="common">Kissing bug</name>
    <name type="synonym">Meccus dimidiatus</name>
    <dbReference type="NCBI Taxonomy" id="72491"/>
    <lineage>
        <taxon>Eukaryota</taxon>
        <taxon>Metazoa</taxon>
        <taxon>Ecdysozoa</taxon>
        <taxon>Arthropoda</taxon>
        <taxon>Hexapoda</taxon>
        <taxon>Insecta</taxon>
        <taxon>Pterygota</taxon>
        <taxon>Neoptera</taxon>
        <taxon>Paraneoptera</taxon>
        <taxon>Hemiptera</taxon>
        <taxon>Heteroptera</taxon>
        <taxon>Panheteroptera</taxon>
        <taxon>Cimicomorpha</taxon>
        <taxon>Reduviidae</taxon>
        <taxon>Triatominae</taxon>
        <taxon>Triatoma</taxon>
    </lineage>
</organism>
<dbReference type="PANTHER" id="PTHR11772:SF23">
    <property type="entry name" value="ASPARAGINE SYNTHETASE [GLUTAMINE-HYDROLYZING]"/>
    <property type="match status" value="1"/>
</dbReference>
<evidence type="ECO:0000256" key="12">
    <source>
        <dbReference type="PIRNR" id="PIRNR001589"/>
    </source>
</evidence>
<dbReference type="PANTHER" id="PTHR11772">
    <property type="entry name" value="ASPARAGINE SYNTHETASE"/>
    <property type="match status" value="1"/>
</dbReference>
<evidence type="ECO:0000256" key="8">
    <source>
        <dbReference type="ARBA" id="ARBA00022888"/>
    </source>
</evidence>
<evidence type="ECO:0000256" key="10">
    <source>
        <dbReference type="ARBA" id="ARBA00030234"/>
    </source>
</evidence>
<keyword evidence="5 13" id="KW-0028">Amino-acid biosynthesis</keyword>
<accession>A0A0V0G3T6</accession>
<dbReference type="InterPro" id="IPR029055">
    <property type="entry name" value="Ntn_hydrolases_N"/>
</dbReference>
<evidence type="ECO:0000256" key="14">
    <source>
        <dbReference type="PIRSR" id="PIRSR001589-2"/>
    </source>
</evidence>
<dbReference type="CDD" id="cd01991">
    <property type="entry name" value="Asn_synthase_B_C"/>
    <property type="match status" value="1"/>
</dbReference>
<dbReference type="GO" id="GO:0005524">
    <property type="term" value="F:ATP binding"/>
    <property type="evidence" value="ECO:0007669"/>
    <property type="project" value="UniProtKB-KW"/>
</dbReference>
<dbReference type="CDD" id="cd00712">
    <property type="entry name" value="AsnB"/>
    <property type="match status" value="1"/>
</dbReference>
<dbReference type="GO" id="GO:0070981">
    <property type="term" value="P:L-asparagine biosynthetic process"/>
    <property type="evidence" value="ECO:0007669"/>
    <property type="project" value="UniProtKB-UniPathway"/>
</dbReference>
<dbReference type="NCBIfam" id="TIGR01536">
    <property type="entry name" value="asn_synth_AEB"/>
    <property type="match status" value="1"/>
</dbReference>
<dbReference type="UniPathway" id="UPA00134">
    <property type="reaction ID" value="UER00195"/>
</dbReference>
<keyword evidence="6 12" id="KW-0547">Nucleotide-binding</keyword>
<dbReference type="SUPFAM" id="SSF56235">
    <property type="entry name" value="N-terminal nucleophile aminohydrolases (Ntn hydrolases)"/>
    <property type="match status" value="1"/>
</dbReference>
<dbReference type="InterPro" id="IPR001962">
    <property type="entry name" value="Asn_synthase"/>
</dbReference>
<dbReference type="InterPro" id="IPR006426">
    <property type="entry name" value="Asn_synth_AEB"/>
</dbReference>
<keyword evidence="9 13" id="KW-0315">Glutamine amidotransferase</keyword>
<dbReference type="Gene3D" id="3.40.50.620">
    <property type="entry name" value="HUPs"/>
    <property type="match status" value="1"/>
</dbReference>
<dbReference type="InterPro" id="IPR014729">
    <property type="entry name" value="Rossmann-like_a/b/a_fold"/>
</dbReference>
<reference evidence="17" key="1">
    <citation type="journal article" date="2018" name="J. Proteomics">
        <title>Exploring the molecular complexity of Triatoma dimidiata sialome.</title>
        <authorList>
            <person name="Santiago P.B."/>
            <person name="de Araujo C.N."/>
            <person name="Charneau S."/>
            <person name="Bastos I.M.D."/>
            <person name="Assumpcao T.C.F."/>
            <person name="Queiroz R.M.L."/>
            <person name="Praca Y.R."/>
            <person name="Cordeiro T.M."/>
            <person name="Garcia C.H.S."/>
            <person name="da Silva I.G."/>
            <person name="Raiol T."/>
            <person name="Motta F.N."/>
            <person name="de Araujo Oliveira J.V."/>
            <person name="de Sousa M.V."/>
            <person name="Ribeiro J.M.C."/>
            <person name="de Santana J.M."/>
        </authorList>
    </citation>
    <scope>NUCLEOTIDE SEQUENCE</scope>
    <source>
        <strain evidence="17">Santander</strain>
        <tissue evidence="17">Salivary glands</tissue>
    </source>
</reference>
<feature type="binding site" evidence="14">
    <location>
        <position position="256"/>
    </location>
    <ligand>
        <name>ATP</name>
        <dbReference type="ChEBI" id="CHEBI:30616"/>
    </ligand>
</feature>
<evidence type="ECO:0000256" key="15">
    <source>
        <dbReference type="PIRSR" id="PIRSR001589-3"/>
    </source>
</evidence>
<dbReference type="GO" id="GO:0005829">
    <property type="term" value="C:cytosol"/>
    <property type="evidence" value="ECO:0007669"/>
    <property type="project" value="TreeGrafter"/>
</dbReference>
<keyword evidence="8 13" id="KW-0061">Asparagine biosynthesis</keyword>
<evidence type="ECO:0000256" key="6">
    <source>
        <dbReference type="ARBA" id="ARBA00022741"/>
    </source>
</evidence>
<dbReference type="EC" id="6.3.5.4" evidence="2"/>
<dbReference type="InterPro" id="IPR017932">
    <property type="entry name" value="GATase_2_dom"/>
</dbReference>
<keyword evidence="4" id="KW-0436">Ligase</keyword>
<evidence type="ECO:0000313" key="17">
    <source>
        <dbReference type="EMBL" id="JAP02699.1"/>
    </source>
</evidence>
<dbReference type="PIRSF" id="PIRSF001589">
    <property type="entry name" value="Asn_synthetase_glu-h"/>
    <property type="match status" value="1"/>
</dbReference>
<dbReference type="EMBL" id="GECL01003425">
    <property type="protein sequence ID" value="JAP02699.1"/>
    <property type="molecule type" value="Transcribed_RNA"/>
</dbReference>
<keyword evidence="7 12" id="KW-0067">ATP-binding</keyword>
<dbReference type="SUPFAM" id="SSF52402">
    <property type="entry name" value="Adenine nucleotide alpha hydrolases-like"/>
    <property type="match status" value="1"/>
</dbReference>
<dbReference type="Gene3D" id="3.60.20.10">
    <property type="entry name" value="Glutamine Phosphoribosylpyrophosphate, subunit 1, domain 1"/>
    <property type="match status" value="1"/>
</dbReference>
<evidence type="ECO:0000259" key="16">
    <source>
        <dbReference type="PROSITE" id="PS51278"/>
    </source>
</evidence>
<dbReference type="InterPro" id="IPR033738">
    <property type="entry name" value="AsnB_N"/>
</dbReference>
<evidence type="ECO:0000256" key="4">
    <source>
        <dbReference type="ARBA" id="ARBA00022598"/>
    </source>
</evidence>
<dbReference type="Pfam" id="PF00733">
    <property type="entry name" value="Asn_synthase"/>
    <property type="match status" value="1"/>
</dbReference>
<dbReference type="GO" id="GO:0004066">
    <property type="term" value="F:asparagine synthase (glutamine-hydrolyzing) activity"/>
    <property type="evidence" value="ECO:0007669"/>
    <property type="project" value="UniProtKB-EC"/>
</dbReference>
<evidence type="ECO:0000256" key="5">
    <source>
        <dbReference type="ARBA" id="ARBA00022605"/>
    </source>
</evidence>
<dbReference type="Pfam" id="PF13537">
    <property type="entry name" value="GATase_7"/>
    <property type="match status" value="1"/>
</dbReference>
<dbReference type="InterPro" id="IPR050795">
    <property type="entry name" value="Asn_Synthetase"/>
</dbReference>
<evidence type="ECO:0000256" key="13">
    <source>
        <dbReference type="PIRSR" id="PIRSR001589-1"/>
    </source>
</evidence>
<comment type="pathway">
    <text evidence="1">Amino-acid biosynthesis; L-asparagine biosynthesis; L-asparagine from L-aspartate (L-Gln route): step 1/1.</text>
</comment>